<name>A0A3P3XZK6_PLABS</name>
<feature type="coiled-coil region" evidence="1">
    <location>
        <begin position="640"/>
        <end position="744"/>
    </location>
</feature>
<dbReference type="GO" id="GO:0005814">
    <property type="term" value="C:centriole"/>
    <property type="evidence" value="ECO:0007669"/>
    <property type="project" value="TreeGrafter"/>
</dbReference>
<gene>
    <name evidence="3" type="ORF">PLBR_LOCUS465</name>
</gene>
<dbReference type="GO" id="GO:0060271">
    <property type="term" value="P:cilium assembly"/>
    <property type="evidence" value="ECO:0007669"/>
    <property type="project" value="TreeGrafter"/>
</dbReference>
<feature type="region of interest" description="Disordered" evidence="2">
    <location>
        <begin position="763"/>
        <end position="786"/>
    </location>
</feature>
<feature type="coiled-coil region" evidence="1">
    <location>
        <begin position="338"/>
        <end position="500"/>
    </location>
</feature>
<dbReference type="Proteomes" id="UP000290189">
    <property type="component" value="Unassembled WGS sequence"/>
</dbReference>
<evidence type="ECO:0000313" key="3">
    <source>
        <dbReference type="EMBL" id="SPQ93250.1"/>
    </source>
</evidence>
<keyword evidence="1" id="KW-0175">Coiled coil</keyword>
<protein>
    <submittedName>
        <fullName evidence="3">Uncharacterized protein</fullName>
    </submittedName>
</protein>
<reference evidence="3 4" key="1">
    <citation type="submission" date="2018-03" db="EMBL/GenBank/DDBJ databases">
        <authorList>
            <person name="Fogelqvist J."/>
        </authorList>
    </citation>
    <scope>NUCLEOTIDE SEQUENCE [LARGE SCALE GENOMIC DNA]</scope>
</reference>
<dbReference type="EMBL" id="OVEO01000001">
    <property type="protein sequence ID" value="SPQ93250.1"/>
    <property type="molecule type" value="Genomic_DNA"/>
</dbReference>
<feature type="coiled-coil region" evidence="1">
    <location>
        <begin position="533"/>
        <end position="560"/>
    </location>
</feature>
<dbReference type="AlphaFoldDB" id="A0A3P3XZK6"/>
<dbReference type="PANTHER" id="PTHR35970:SF1">
    <property type="entry name" value="SODIUM CHANNEL AND CLATHRIN LINKER 1"/>
    <property type="match status" value="1"/>
</dbReference>
<feature type="coiled-coil region" evidence="1">
    <location>
        <begin position="96"/>
        <end position="144"/>
    </location>
</feature>
<geneLocation type="mitochondrion" evidence="3"/>
<dbReference type="PANTHER" id="PTHR35970">
    <property type="entry name" value="SODIUM CHANNEL AND CLATHRIN LINKER 1"/>
    <property type="match status" value="1"/>
</dbReference>
<evidence type="ECO:0000256" key="1">
    <source>
        <dbReference type="SAM" id="Coils"/>
    </source>
</evidence>
<organism evidence="3 4">
    <name type="scientific">Plasmodiophora brassicae</name>
    <name type="common">Clubroot disease agent</name>
    <dbReference type="NCBI Taxonomy" id="37360"/>
    <lineage>
        <taxon>Eukaryota</taxon>
        <taxon>Sar</taxon>
        <taxon>Rhizaria</taxon>
        <taxon>Endomyxa</taxon>
        <taxon>Phytomyxea</taxon>
        <taxon>Plasmodiophorida</taxon>
        <taxon>Plasmodiophoridae</taxon>
        <taxon>Plasmodiophora</taxon>
    </lineage>
</organism>
<feature type="region of interest" description="Disordered" evidence="2">
    <location>
        <begin position="1"/>
        <end position="33"/>
    </location>
</feature>
<feature type="coiled-coil region" evidence="1">
    <location>
        <begin position="40"/>
        <end position="67"/>
    </location>
</feature>
<keyword evidence="3" id="KW-0496">Mitochondrion</keyword>
<evidence type="ECO:0000313" key="4">
    <source>
        <dbReference type="Proteomes" id="UP000290189"/>
    </source>
</evidence>
<evidence type="ECO:0000256" key="2">
    <source>
        <dbReference type="SAM" id="MobiDB-lite"/>
    </source>
</evidence>
<dbReference type="InterPro" id="IPR038911">
    <property type="entry name" value="SCLT1"/>
</dbReference>
<accession>A0A3P3XZK6</accession>
<proteinExistence type="predicted"/>
<sequence length="786" mass="88614">MASGLRPAVGFAPESDLGAPRDVPPSNVPLDDPGGVRRHVHQLESQKEFLRTYAARLEAELRAYQTRFPDLTVAVDNDSDDLPPWIANAEYLSPLLLAYDAQIAQADALAADLKRELLAVKDDAKKMAKRNEELENELEHHIGKLLRRFDADSNWSGADGEEVGELNQRCALLGDENQMLRAQEAETRRELDDARVDVRDRDDLIMGLRNEVADLQATCAKVPDLSAQVDALEQELTMTRSQTETALGHMKSAQEQLLTTQVELQARARDADQFRQLLSEHDADSERCIAELRAELVRLNQMYTSAAGRVSDLERQLQDSTERERVFSRDVQVKQADLHGMLATIESLEKTMQDLQKTNATIGAELTSAKSDLEDARLARDEAVHRADGLAKQKQSLEDRMDLEITSYRDDANAATAKALETSRAKLDAMHAELRDLELARTSAENAKAKAERDAKSARAAYDELRATAAAQQERDADALNDARTQIVRLETQLDMSRDAARSAVTHLQEKAVESAKERHEYDSKLAEIVKATQDVRDEAESLRDRNGRLERDLREARVEFECEARRRDAMESDLQEQCRVVQRSSEREIATLQDRVREVVAIQEKADARAIQLERDYDERIEMMQDSHRNSIVQMQRAVRDARDDATRASTRVQQLEAKLASVCAQRDDLRASLERSEQLVEEVRAAMAAADQRFAEESIRYSTAIDEQASLKRKCKDLQYALDKAELDLKREQRMAEKNARRIELQCLGIDLKKVPGRYDQAAKNEPVGVDPGKTRNAARNTDG</sequence>